<reference evidence="1" key="2">
    <citation type="submission" date="2020-09" db="EMBL/GenBank/DDBJ databases">
        <authorList>
            <person name="Sun Q."/>
            <person name="Kim S."/>
        </authorList>
    </citation>
    <scope>NUCLEOTIDE SEQUENCE</scope>
    <source>
        <strain evidence="1">KCTC 12113</strain>
    </source>
</reference>
<name>A0A918J0D0_9FLAO</name>
<dbReference type="SUPFAM" id="SSF51182">
    <property type="entry name" value="RmlC-like cupins"/>
    <property type="match status" value="1"/>
</dbReference>
<dbReference type="InterPro" id="IPR011051">
    <property type="entry name" value="RmlC_Cupin_sf"/>
</dbReference>
<dbReference type="InterPro" id="IPR014710">
    <property type="entry name" value="RmlC-like_jellyroll"/>
</dbReference>
<sequence>MQQAVPIQGDTFNDNRGKMKFFNAFDMSPIVRFYEIAPSSIDIIRAWQGHNLEKKWFYCHSGSFVINIVSIADHSATDFSPERYELSADTPLVLEVPEGNATGFKAILPHSKLMVFSDFTLEESAKDDIRFPLETWNAKW</sequence>
<evidence type="ECO:0000313" key="1">
    <source>
        <dbReference type="EMBL" id="GGW40841.1"/>
    </source>
</evidence>
<accession>A0A918J0D0</accession>
<proteinExistence type="predicted"/>
<dbReference type="AlphaFoldDB" id="A0A918J0D0"/>
<comment type="caution">
    <text evidence="1">The sequence shown here is derived from an EMBL/GenBank/DDBJ whole genome shotgun (WGS) entry which is preliminary data.</text>
</comment>
<keyword evidence="2" id="KW-1185">Reference proteome</keyword>
<dbReference type="EMBL" id="BMWP01000019">
    <property type="protein sequence ID" value="GGW40841.1"/>
    <property type="molecule type" value="Genomic_DNA"/>
</dbReference>
<dbReference type="Gene3D" id="2.60.120.10">
    <property type="entry name" value="Jelly Rolls"/>
    <property type="match status" value="1"/>
</dbReference>
<reference evidence="1" key="1">
    <citation type="journal article" date="2014" name="Int. J. Syst. Evol. Microbiol.">
        <title>Complete genome sequence of Corynebacterium casei LMG S-19264T (=DSM 44701T), isolated from a smear-ripened cheese.</title>
        <authorList>
            <consortium name="US DOE Joint Genome Institute (JGI-PGF)"/>
            <person name="Walter F."/>
            <person name="Albersmeier A."/>
            <person name="Kalinowski J."/>
            <person name="Ruckert C."/>
        </authorList>
    </citation>
    <scope>NUCLEOTIDE SEQUENCE</scope>
    <source>
        <strain evidence="1">KCTC 12113</strain>
    </source>
</reference>
<evidence type="ECO:0008006" key="3">
    <source>
        <dbReference type="Google" id="ProtNLM"/>
    </source>
</evidence>
<evidence type="ECO:0000313" key="2">
    <source>
        <dbReference type="Proteomes" id="UP000634668"/>
    </source>
</evidence>
<organism evidence="1 2">
    <name type="scientific">Arenibacter certesii</name>
    <dbReference type="NCBI Taxonomy" id="228955"/>
    <lineage>
        <taxon>Bacteria</taxon>
        <taxon>Pseudomonadati</taxon>
        <taxon>Bacteroidota</taxon>
        <taxon>Flavobacteriia</taxon>
        <taxon>Flavobacteriales</taxon>
        <taxon>Flavobacteriaceae</taxon>
        <taxon>Arenibacter</taxon>
    </lineage>
</organism>
<dbReference type="RefSeq" id="WP_026813850.1">
    <property type="nucleotide sequence ID" value="NZ_BMWP01000019.1"/>
</dbReference>
<protein>
    <recommendedName>
        <fullName evidence="3">Sugar epimerase</fullName>
    </recommendedName>
</protein>
<dbReference type="Proteomes" id="UP000634668">
    <property type="component" value="Unassembled WGS sequence"/>
</dbReference>
<gene>
    <name evidence="1" type="ORF">GCM10007383_27080</name>
</gene>